<feature type="transmembrane region" description="Helical" evidence="2">
    <location>
        <begin position="117"/>
        <end position="138"/>
    </location>
</feature>
<evidence type="ECO:0000313" key="4">
    <source>
        <dbReference type="Proteomes" id="UP000199482"/>
    </source>
</evidence>
<feature type="compositionally biased region" description="Basic residues" evidence="1">
    <location>
        <begin position="67"/>
        <end position="78"/>
    </location>
</feature>
<protein>
    <submittedName>
        <fullName evidence="3">Uncharacterized protein</fullName>
    </submittedName>
</protein>
<evidence type="ECO:0000313" key="3">
    <source>
        <dbReference type="EMBL" id="SDS55510.1"/>
    </source>
</evidence>
<dbReference type="Proteomes" id="UP000199482">
    <property type="component" value="Chromosome I"/>
</dbReference>
<proteinExistence type="predicted"/>
<keyword evidence="2" id="KW-1133">Transmembrane helix</keyword>
<dbReference type="AlphaFoldDB" id="A0A1H1T5Q0"/>
<feature type="compositionally biased region" description="Low complexity" evidence="1">
    <location>
        <begin position="9"/>
        <end position="25"/>
    </location>
</feature>
<dbReference type="EMBL" id="LT629755">
    <property type="protein sequence ID" value="SDS55510.1"/>
    <property type="molecule type" value="Genomic_DNA"/>
</dbReference>
<keyword evidence="2" id="KW-0472">Membrane</keyword>
<evidence type="ECO:0000256" key="2">
    <source>
        <dbReference type="SAM" id="Phobius"/>
    </source>
</evidence>
<evidence type="ECO:0000256" key="1">
    <source>
        <dbReference type="SAM" id="MobiDB-lite"/>
    </source>
</evidence>
<feature type="region of interest" description="Disordered" evidence="1">
    <location>
        <begin position="1"/>
        <end position="82"/>
    </location>
</feature>
<reference evidence="4" key="1">
    <citation type="submission" date="2016-10" db="EMBL/GenBank/DDBJ databases">
        <authorList>
            <person name="Varghese N."/>
            <person name="Submissions S."/>
        </authorList>
    </citation>
    <scope>NUCLEOTIDE SEQUENCE [LARGE SCALE GENOMIC DNA]</scope>
    <source>
        <strain evidence="4">CPCC 202695</strain>
    </source>
</reference>
<keyword evidence="2" id="KW-0812">Transmembrane</keyword>
<sequence length="144" mass="14145">MDDAPGVSAVTTEAADAAAAGAEPVGADEADPEGLADTRAAGSAGASPDGATKSPGASTAGGQGSPPRRRGSPLRRFRTAATGQRFRSTSALISCGTTVKTSPTTPKSATSKIGASGSLLIATMFLAVCIPALCWIAPEMPRAT</sequence>
<gene>
    <name evidence="3" type="ORF">SAMN04489721_1515</name>
</gene>
<organism evidence="3 4">
    <name type="scientific">Agromyces flavus</name>
    <dbReference type="NCBI Taxonomy" id="589382"/>
    <lineage>
        <taxon>Bacteria</taxon>
        <taxon>Bacillati</taxon>
        <taxon>Actinomycetota</taxon>
        <taxon>Actinomycetes</taxon>
        <taxon>Micrococcales</taxon>
        <taxon>Microbacteriaceae</taxon>
        <taxon>Agromyces</taxon>
    </lineage>
</organism>
<name>A0A1H1T5Q0_9MICO</name>
<accession>A0A1H1T5Q0</accession>